<evidence type="ECO:0000259" key="1">
    <source>
        <dbReference type="Pfam" id="PF13460"/>
    </source>
</evidence>
<protein>
    <submittedName>
        <fullName evidence="2">NAD(P)H-binding protein</fullName>
    </submittedName>
</protein>
<organism evidence="2 3">
    <name type="scientific">Rhodococcus sovatensis</name>
    <dbReference type="NCBI Taxonomy" id="1805840"/>
    <lineage>
        <taxon>Bacteria</taxon>
        <taxon>Bacillati</taxon>
        <taxon>Actinomycetota</taxon>
        <taxon>Actinomycetes</taxon>
        <taxon>Mycobacteriales</taxon>
        <taxon>Nocardiaceae</taxon>
        <taxon>Rhodococcus</taxon>
    </lineage>
</organism>
<dbReference type="InterPro" id="IPR051783">
    <property type="entry name" value="NAD(P)-dependent_oxidoreduct"/>
</dbReference>
<proteinExistence type="predicted"/>
<dbReference type="Gene3D" id="3.40.50.720">
    <property type="entry name" value="NAD(P)-binding Rossmann-like Domain"/>
    <property type="match status" value="1"/>
</dbReference>
<dbReference type="PANTHER" id="PTHR48079">
    <property type="entry name" value="PROTEIN YEEZ"/>
    <property type="match status" value="1"/>
</dbReference>
<name>A0ABZ2PHL2_9NOCA</name>
<dbReference type="RefSeq" id="WP_338888663.1">
    <property type="nucleotide sequence ID" value="NZ_CP147846.1"/>
</dbReference>
<dbReference type="EMBL" id="CP147846">
    <property type="protein sequence ID" value="WXG68449.1"/>
    <property type="molecule type" value="Genomic_DNA"/>
</dbReference>
<dbReference type="PANTHER" id="PTHR48079:SF6">
    <property type="entry name" value="NAD(P)-BINDING DOMAIN-CONTAINING PROTEIN-RELATED"/>
    <property type="match status" value="1"/>
</dbReference>
<dbReference type="SUPFAM" id="SSF51735">
    <property type="entry name" value="NAD(P)-binding Rossmann-fold domains"/>
    <property type="match status" value="1"/>
</dbReference>
<keyword evidence="3" id="KW-1185">Reference proteome</keyword>
<reference evidence="2 3" key="1">
    <citation type="submission" date="2024-03" db="EMBL/GenBank/DDBJ databases">
        <title>Natural products discovery in diverse microorganisms through a two-stage MS feature dereplication strategy.</title>
        <authorList>
            <person name="Zhang R."/>
        </authorList>
    </citation>
    <scope>NUCLEOTIDE SEQUENCE [LARGE SCALE GENOMIC DNA]</scope>
    <source>
        <strain evidence="2 3">18930</strain>
    </source>
</reference>
<dbReference type="InterPro" id="IPR016040">
    <property type="entry name" value="NAD(P)-bd_dom"/>
</dbReference>
<dbReference type="InterPro" id="IPR036291">
    <property type="entry name" value="NAD(P)-bd_dom_sf"/>
</dbReference>
<evidence type="ECO:0000313" key="3">
    <source>
        <dbReference type="Proteomes" id="UP001432000"/>
    </source>
</evidence>
<feature type="domain" description="NAD(P)-binding" evidence="1">
    <location>
        <begin position="7"/>
        <end position="116"/>
    </location>
</feature>
<sequence length="296" mass="32507">MNVLIVGASGYNGARVARRLTEQGHRVRGLVRDRSRAPLDLDEVVIGDVSTGAGLTEALADIDVAYYFVHSLDATDQDDRDFAAAGHFVTAARATKLARGVFFTTLTAPAGVEPPRYQNNRIMVENELLDGIPGMTAVRAGMVLGARSRGMRPYLQLIQRAPVIPMGPWRHHRMAVVDIDTTTDCLVEAGTSDQPLGRIVDMPASAEPTHEELIRAIMKALGTYRPIVRLSWSNPTFDALLTSLFTEDSFHFSRHLASINRYDYVVDKARSAPFSHITALPLDDALQLAVSVDTRR</sequence>
<dbReference type="Proteomes" id="UP001432000">
    <property type="component" value="Chromosome"/>
</dbReference>
<dbReference type="Pfam" id="PF13460">
    <property type="entry name" value="NAD_binding_10"/>
    <property type="match status" value="1"/>
</dbReference>
<accession>A0ABZ2PHL2</accession>
<gene>
    <name evidence="2" type="ORF">WDS16_25200</name>
</gene>
<evidence type="ECO:0000313" key="2">
    <source>
        <dbReference type="EMBL" id="WXG68449.1"/>
    </source>
</evidence>